<comment type="subcellular location">
    <subcellularLocation>
        <location evidence="1">Cell membrane</location>
        <topology evidence="1">Multi-pass membrane protein</topology>
    </subcellularLocation>
</comment>
<evidence type="ECO:0000256" key="6">
    <source>
        <dbReference type="SAM" id="Phobius"/>
    </source>
</evidence>
<evidence type="ECO:0000256" key="5">
    <source>
        <dbReference type="ARBA" id="ARBA00023136"/>
    </source>
</evidence>
<accession>A0A1I2J851</accession>
<keyword evidence="2" id="KW-1003">Cell membrane</keyword>
<feature type="transmembrane region" description="Helical" evidence="6">
    <location>
        <begin position="692"/>
        <end position="708"/>
    </location>
</feature>
<proteinExistence type="predicted"/>
<dbReference type="RefSeq" id="WP_091533460.1">
    <property type="nucleotide sequence ID" value="NZ_FOOC01000006.1"/>
</dbReference>
<dbReference type="GO" id="GO:0005886">
    <property type="term" value="C:plasma membrane"/>
    <property type="evidence" value="ECO:0007669"/>
    <property type="project" value="UniProtKB-SubCell"/>
</dbReference>
<gene>
    <name evidence="8" type="ORF">SAMN04488120_10623</name>
</gene>
<feature type="domain" description="SSD" evidence="7">
    <location>
        <begin position="258"/>
        <end position="387"/>
    </location>
</feature>
<dbReference type="Proteomes" id="UP000199771">
    <property type="component" value="Unassembled WGS sequence"/>
</dbReference>
<dbReference type="PROSITE" id="PS50156">
    <property type="entry name" value="SSD"/>
    <property type="match status" value="1"/>
</dbReference>
<keyword evidence="5 6" id="KW-0472">Membrane</keyword>
<keyword evidence="4 6" id="KW-1133">Transmembrane helix</keyword>
<keyword evidence="3 6" id="KW-0812">Transmembrane</keyword>
<sequence length="859" mass="95056">MAGAAISGPITERILRVVEPIVYGRRHLTHAILIALTAFFLVQTFRLEPDAGWLKSVPLNHPYMQKFREYYRDFGGANTVLFALIQKEGDIYNPHFMDILQKATDDVFFTPGVDRARVMSLFTPNVNYVENVEGGLSGATVIPPDYQPTPEMLEKVRSNVAKAQVIGRLVTNDQRGAMIMAELLEIDPRTGEKLDYREVGNYLEQLRAKYEKDGITVHIIGFAKIVDDMTKASLEIAAFFGLTLVITGILLWLYCGSFVLGLIPLGSSIIAVIWEMGLLRTLGYGLDPFAILVPFLILAVSVSHGVQYVNAWVDEIHAGRSNYDASLETFRRLAIAGTIALATDVAGFATIYLIEIQIIREMSINAVLGGLAIIVANKLFVPIWLTMIRIKNVDAFIARQNKRDAVLDKAWWWMSGVTRTPVAAAVIVVCAIVAGWSFWAAKDLKIGDALKGVPEFRPDSRFNQDFNAITDNFQIAVDIFKVIAETRPNGCIDYELMEQVDRFAWQMENTAGVQSTLSLLTFAKLVYQGLSEGRLNALVLPRNQYALAQATALVPTSTGLLNDDCDALAVFMFTKDHRAETISHIVDEVKKFNAANREDFFARHPEVTPEYCDRKYAAFQAYKKAHARVFELVDQSGIDAEAQRAASAERDRLLAEYEAFDQNCPVNFALATGNVGVMAATNEVVKDKESEIVLWVYAVILVLLWLSFRDWRAIACIVIPLALVSQLGYGVMATLDIGMKVATLPVLALAVGIGVDYGIYVYGVMISALNEGKSLRQAYYETLRSTGKAVIFTGATLGASVLTWLISELQFQIDMGRLLLFMFTANMLGAIFVLPAIASFLYPHAPRDQAQPAGDRPAS</sequence>
<feature type="transmembrane region" description="Helical" evidence="6">
    <location>
        <begin position="289"/>
        <end position="313"/>
    </location>
</feature>
<feature type="transmembrane region" description="Helical" evidence="6">
    <location>
        <begin position="366"/>
        <end position="385"/>
    </location>
</feature>
<dbReference type="EMBL" id="FOOC01000006">
    <property type="protein sequence ID" value="SFF50529.1"/>
    <property type="molecule type" value="Genomic_DNA"/>
</dbReference>
<feature type="transmembrane region" description="Helical" evidence="6">
    <location>
        <begin position="422"/>
        <end position="441"/>
    </location>
</feature>
<evidence type="ECO:0000256" key="2">
    <source>
        <dbReference type="ARBA" id="ARBA00022475"/>
    </source>
</evidence>
<name>A0A1I2J851_9GAMM</name>
<evidence type="ECO:0000256" key="1">
    <source>
        <dbReference type="ARBA" id="ARBA00004651"/>
    </source>
</evidence>
<evidence type="ECO:0000256" key="4">
    <source>
        <dbReference type="ARBA" id="ARBA00022989"/>
    </source>
</evidence>
<dbReference type="PANTHER" id="PTHR33406:SF10">
    <property type="entry name" value="SSD DOMAIN-CONTAINING PROTEIN"/>
    <property type="match status" value="1"/>
</dbReference>
<dbReference type="STRING" id="1076937.SAMN04488120_10623"/>
<reference evidence="8 9" key="1">
    <citation type="submission" date="2016-10" db="EMBL/GenBank/DDBJ databases">
        <authorList>
            <person name="de Groot N.N."/>
        </authorList>
    </citation>
    <scope>NUCLEOTIDE SEQUENCE [LARGE SCALE GENOMIC DNA]</scope>
    <source>
        <strain evidence="8 9">DSM 23609</strain>
    </source>
</reference>
<evidence type="ECO:0000313" key="8">
    <source>
        <dbReference type="EMBL" id="SFF50529.1"/>
    </source>
</evidence>
<feature type="transmembrane region" description="Helical" evidence="6">
    <location>
        <begin position="789"/>
        <end position="806"/>
    </location>
</feature>
<feature type="transmembrane region" description="Helical" evidence="6">
    <location>
        <begin position="333"/>
        <end position="354"/>
    </location>
</feature>
<protein>
    <submittedName>
        <fullName evidence="8">MMPL family protein</fullName>
    </submittedName>
</protein>
<feature type="transmembrane region" description="Helical" evidence="6">
    <location>
        <begin position="747"/>
        <end position="769"/>
    </location>
</feature>
<keyword evidence="9" id="KW-1185">Reference proteome</keyword>
<dbReference type="InterPro" id="IPR000731">
    <property type="entry name" value="SSD"/>
</dbReference>
<dbReference type="PANTHER" id="PTHR33406">
    <property type="entry name" value="MEMBRANE PROTEIN MJ1562-RELATED"/>
    <property type="match status" value="1"/>
</dbReference>
<dbReference type="Pfam" id="PF03176">
    <property type="entry name" value="MMPL"/>
    <property type="match status" value="2"/>
</dbReference>
<feature type="transmembrane region" description="Helical" evidence="6">
    <location>
        <begin position="714"/>
        <end position="735"/>
    </location>
</feature>
<feature type="transmembrane region" description="Helical" evidence="6">
    <location>
        <begin position="818"/>
        <end position="842"/>
    </location>
</feature>
<evidence type="ECO:0000256" key="3">
    <source>
        <dbReference type="ARBA" id="ARBA00022692"/>
    </source>
</evidence>
<dbReference type="AlphaFoldDB" id="A0A1I2J851"/>
<organism evidence="8 9">
    <name type="scientific">Fontimonas thermophila</name>
    <dbReference type="NCBI Taxonomy" id="1076937"/>
    <lineage>
        <taxon>Bacteria</taxon>
        <taxon>Pseudomonadati</taxon>
        <taxon>Pseudomonadota</taxon>
        <taxon>Gammaproteobacteria</taxon>
        <taxon>Nevskiales</taxon>
        <taxon>Nevskiaceae</taxon>
        <taxon>Fontimonas</taxon>
    </lineage>
</organism>
<dbReference type="OrthoDB" id="5963930at2"/>
<feature type="transmembrane region" description="Helical" evidence="6">
    <location>
        <begin position="232"/>
        <end position="252"/>
    </location>
</feature>
<dbReference type="Gene3D" id="1.20.1640.10">
    <property type="entry name" value="Multidrug efflux transporter AcrB transmembrane domain"/>
    <property type="match status" value="2"/>
</dbReference>
<evidence type="ECO:0000259" key="7">
    <source>
        <dbReference type="PROSITE" id="PS50156"/>
    </source>
</evidence>
<evidence type="ECO:0000313" key="9">
    <source>
        <dbReference type="Proteomes" id="UP000199771"/>
    </source>
</evidence>
<dbReference type="SUPFAM" id="SSF82866">
    <property type="entry name" value="Multidrug efflux transporter AcrB transmembrane domain"/>
    <property type="match status" value="2"/>
</dbReference>
<dbReference type="InterPro" id="IPR004869">
    <property type="entry name" value="MMPL_dom"/>
</dbReference>
<feature type="transmembrane region" description="Helical" evidence="6">
    <location>
        <begin position="258"/>
        <end position="277"/>
    </location>
</feature>
<dbReference type="InterPro" id="IPR050545">
    <property type="entry name" value="Mycobact_MmpL"/>
</dbReference>